<dbReference type="InterPro" id="IPR011990">
    <property type="entry name" value="TPR-like_helical_dom_sf"/>
</dbReference>
<evidence type="ECO:0000313" key="12">
    <source>
        <dbReference type="EMBL" id="WBW73998.1"/>
    </source>
</evidence>
<evidence type="ECO:0000256" key="4">
    <source>
        <dbReference type="ARBA" id="ARBA00022448"/>
    </source>
</evidence>
<dbReference type="InterPro" id="IPR006822">
    <property type="entry name" value="Coatomer_esu"/>
</dbReference>
<keyword evidence="9 11" id="KW-0472">Membrane</keyword>
<keyword evidence="7 11" id="KW-0653">Protein transport</keyword>
<evidence type="ECO:0000256" key="2">
    <source>
        <dbReference type="ARBA" id="ARBA00004347"/>
    </source>
</evidence>
<dbReference type="GO" id="GO:0015031">
    <property type="term" value="P:protein transport"/>
    <property type="evidence" value="ECO:0007669"/>
    <property type="project" value="UniProtKB-UniRule"/>
</dbReference>
<dbReference type="GO" id="GO:0006891">
    <property type="term" value="P:intra-Golgi vesicle-mediated transport"/>
    <property type="evidence" value="ECO:0007669"/>
    <property type="project" value="TreeGrafter"/>
</dbReference>
<protein>
    <recommendedName>
        <fullName evidence="11">Coatomer subunit epsilon</fullName>
    </recommendedName>
</protein>
<evidence type="ECO:0000256" key="1">
    <source>
        <dbReference type="ARBA" id="ARBA00004255"/>
    </source>
</evidence>
<name>A0AAF0AX71_9SCHI</name>
<dbReference type="EMBL" id="CP115612">
    <property type="protein sequence ID" value="WBW73998.1"/>
    <property type="molecule type" value="Genomic_DNA"/>
</dbReference>
<comment type="subcellular location">
    <subcellularLocation>
        <location evidence="2">Cytoplasmic vesicle</location>
        <location evidence="2">COPI-coated vesicle membrane</location>
        <topology evidence="2">Peripheral membrane protein</topology>
        <orientation evidence="2">Cytoplasmic side</orientation>
    </subcellularLocation>
    <subcellularLocation>
        <location evidence="1">Golgi apparatus membrane</location>
        <topology evidence="1">Peripheral membrane protein</topology>
        <orientation evidence="1">Cytoplasmic side</orientation>
    </subcellularLocation>
</comment>
<dbReference type="PANTHER" id="PTHR10805:SF0">
    <property type="entry name" value="COATOMER SUBUNIT EPSILON"/>
    <property type="match status" value="1"/>
</dbReference>
<dbReference type="Proteomes" id="UP001212411">
    <property type="component" value="Chromosome 2"/>
</dbReference>
<evidence type="ECO:0000313" key="13">
    <source>
        <dbReference type="Proteomes" id="UP001212411"/>
    </source>
</evidence>
<evidence type="ECO:0000256" key="8">
    <source>
        <dbReference type="ARBA" id="ARBA00023034"/>
    </source>
</evidence>
<proteinExistence type="inferred from homology"/>
<keyword evidence="6 11" id="KW-0931">ER-Golgi transport</keyword>
<evidence type="ECO:0000256" key="9">
    <source>
        <dbReference type="ARBA" id="ARBA00023136"/>
    </source>
</evidence>
<evidence type="ECO:0000256" key="5">
    <source>
        <dbReference type="ARBA" id="ARBA00022490"/>
    </source>
</evidence>
<dbReference type="GO" id="GO:0000139">
    <property type="term" value="C:Golgi membrane"/>
    <property type="evidence" value="ECO:0007669"/>
    <property type="project" value="UniProtKB-SubCell"/>
</dbReference>
<dbReference type="KEGG" id="som:SOMG_03182"/>
<dbReference type="GO" id="GO:0006890">
    <property type="term" value="P:retrograde vesicle-mediated transport, Golgi to endoplasmic reticulum"/>
    <property type="evidence" value="ECO:0007669"/>
    <property type="project" value="UniProtKB-UniRule"/>
</dbReference>
<evidence type="ECO:0000256" key="7">
    <source>
        <dbReference type="ARBA" id="ARBA00022927"/>
    </source>
</evidence>
<dbReference type="GO" id="GO:0030126">
    <property type="term" value="C:COPI vesicle coat"/>
    <property type="evidence" value="ECO:0007669"/>
    <property type="project" value="TreeGrafter"/>
</dbReference>
<comment type="similarity">
    <text evidence="3 11">Belongs to the COPE family.</text>
</comment>
<dbReference type="SUPFAM" id="SSF48452">
    <property type="entry name" value="TPR-like"/>
    <property type="match status" value="1"/>
</dbReference>
<evidence type="ECO:0000256" key="6">
    <source>
        <dbReference type="ARBA" id="ARBA00022892"/>
    </source>
</evidence>
<accession>A0AAF0AX71</accession>
<organism evidence="12 13">
    <name type="scientific">Schizosaccharomyces osmophilus</name>
    <dbReference type="NCBI Taxonomy" id="2545709"/>
    <lineage>
        <taxon>Eukaryota</taxon>
        <taxon>Fungi</taxon>
        <taxon>Dikarya</taxon>
        <taxon>Ascomycota</taxon>
        <taxon>Taphrinomycotina</taxon>
        <taxon>Schizosaccharomycetes</taxon>
        <taxon>Schizosaccharomycetales</taxon>
        <taxon>Schizosaccharomycetaceae</taxon>
        <taxon>Schizosaccharomyces</taxon>
    </lineage>
</organism>
<dbReference type="Gene3D" id="1.25.40.10">
    <property type="entry name" value="Tetratricopeptide repeat domain"/>
    <property type="match status" value="1"/>
</dbReference>
<evidence type="ECO:0000256" key="11">
    <source>
        <dbReference type="PIRNR" id="PIRNR016478"/>
    </source>
</evidence>
<dbReference type="RefSeq" id="XP_056038241.1">
    <property type="nucleotide sequence ID" value="XM_056181973.1"/>
</dbReference>
<dbReference type="AlphaFoldDB" id="A0AAF0AX71"/>
<keyword evidence="13" id="KW-1185">Reference proteome</keyword>
<keyword evidence="4 11" id="KW-0813">Transport</keyword>
<sequence>MFSWEASLSNELYFVRQYFYSGSYEKLFEIDASSLSEKGLELTELYMARAKLALGESIESIQGTLTQKSAGGAALLALAGEGSMDLLIEQHGDSDAAVQTLGAIYLIRKKEYDEALTLVQKSVENLEAVALEVYIHLYQHKLEAAEAAITKSLDWADEEIVLQIAQSWVKLARGGLDSYNDAFYIYEELNGSESNPRVLTCMACSDLCLLRTQEALTSLRSALEMQSNYAPAASNLKTAILALGPLAPLDAKRLYENSSSGAFLTKQLDQKSQEFDALAKQCLASSSA</sequence>
<gene>
    <name evidence="12" type="primary">sec28</name>
    <name evidence="12" type="ORF">SOMG_03182</name>
</gene>
<keyword evidence="8 11" id="KW-0333">Golgi apparatus</keyword>
<evidence type="ECO:0000256" key="3">
    <source>
        <dbReference type="ARBA" id="ARBA00008827"/>
    </source>
</evidence>
<keyword evidence="5 11" id="KW-0963">Cytoplasm</keyword>
<dbReference type="GeneID" id="80876662"/>
<dbReference type="Pfam" id="PF04733">
    <property type="entry name" value="Coatomer_E"/>
    <property type="match status" value="1"/>
</dbReference>
<reference evidence="12 13" key="1">
    <citation type="journal article" date="2023" name="G3 (Bethesda)">
        <title>A high-quality reference genome for the fission yeast Schizosaccharomyces osmophilus.</title>
        <authorList>
            <person name="Jia G.S."/>
            <person name="Zhang W.C."/>
            <person name="Liang Y."/>
            <person name="Liu X.H."/>
            <person name="Rhind N."/>
            <person name="Pidoux A."/>
            <person name="Brysch-Herzberg M."/>
            <person name="Du L.L."/>
        </authorList>
    </citation>
    <scope>NUCLEOTIDE SEQUENCE [LARGE SCALE GENOMIC DNA]</scope>
    <source>
        <strain evidence="12 13">CBS 15793</strain>
    </source>
</reference>
<dbReference type="GO" id="GO:0006888">
    <property type="term" value="P:endoplasmic reticulum to Golgi vesicle-mediated transport"/>
    <property type="evidence" value="ECO:0007669"/>
    <property type="project" value="TreeGrafter"/>
</dbReference>
<dbReference type="GO" id="GO:0005198">
    <property type="term" value="F:structural molecule activity"/>
    <property type="evidence" value="ECO:0007669"/>
    <property type="project" value="UniProtKB-UniRule"/>
</dbReference>
<comment type="function">
    <text evidence="11">The coatomer is a cytosolic protein complex that binds to dilysine motifs and reversibly associates with Golgi non-clathrin-coated vesicles, which further mediate biosynthetic protein transport from the ER, via the Golgi up to the trans Golgi network. The coatomer complex is required for budding from Golgi membranes, and is essential for the retrograde Golgi-to-ER transport of dilysine-tagged proteins.</text>
</comment>
<keyword evidence="10 11" id="KW-0968">Cytoplasmic vesicle</keyword>
<dbReference type="PIRSF" id="PIRSF016478">
    <property type="entry name" value="Coatomer_esu"/>
    <property type="match status" value="1"/>
</dbReference>
<dbReference type="PANTHER" id="PTHR10805">
    <property type="entry name" value="COATOMER SUBUNIT EPSILON"/>
    <property type="match status" value="1"/>
</dbReference>
<evidence type="ECO:0000256" key="10">
    <source>
        <dbReference type="ARBA" id="ARBA00023329"/>
    </source>
</evidence>